<protein>
    <recommendedName>
        <fullName evidence="3">Endonuclease/exonuclease/phosphatase domain-containing protein</fullName>
    </recommendedName>
</protein>
<dbReference type="PANTHER" id="PTHR12121">
    <property type="entry name" value="CARBON CATABOLITE REPRESSOR PROTEIN 4"/>
    <property type="match status" value="1"/>
</dbReference>
<dbReference type="InterPro" id="IPR050410">
    <property type="entry name" value="CCR4/nocturin_mRNA_transcr"/>
</dbReference>
<name>A0A835UBI1_VANPL</name>
<dbReference type="OrthoDB" id="1728340at2759"/>
<keyword evidence="2" id="KW-1185">Reference proteome</keyword>
<comment type="caution">
    <text evidence="1">The sequence shown here is derived from an EMBL/GenBank/DDBJ whole genome shotgun (WGS) entry which is preliminary data.</text>
</comment>
<sequence>MFFLTPNGDIKLGQVRIFLQEAYALSEKWGRIPVVLAGDFNSTPQSAIYEFLLTSELNITQHDRKSLSGQERLKHSFHDLYRYSTGLECARVLDTLTIASLRGLGGLPNKTIGSDHLALAAEFVFNSRSTGPNLSSEAAEKEGSQGEDN</sequence>
<gene>
    <name evidence="1" type="ORF">HPP92_024804</name>
</gene>
<evidence type="ECO:0008006" key="3">
    <source>
        <dbReference type="Google" id="ProtNLM"/>
    </source>
</evidence>
<proteinExistence type="predicted"/>
<dbReference type="AlphaFoldDB" id="A0A835UBI1"/>
<dbReference type="InterPro" id="IPR036691">
    <property type="entry name" value="Endo/exonu/phosph_ase_sf"/>
</dbReference>
<reference evidence="1 2" key="1">
    <citation type="journal article" date="2020" name="Nat. Food">
        <title>A phased Vanilla planifolia genome enables genetic improvement of flavour and production.</title>
        <authorList>
            <person name="Hasing T."/>
            <person name="Tang H."/>
            <person name="Brym M."/>
            <person name="Khazi F."/>
            <person name="Huang T."/>
            <person name="Chambers A.H."/>
        </authorList>
    </citation>
    <scope>NUCLEOTIDE SEQUENCE [LARGE SCALE GENOMIC DNA]</scope>
    <source>
        <tissue evidence="1">Leaf</tissue>
    </source>
</reference>
<dbReference type="PANTHER" id="PTHR12121:SF82">
    <property type="entry name" value="CARBON CATABOLITE REPRESSOR PROTEIN 4 HOMOLOG 3"/>
    <property type="match status" value="1"/>
</dbReference>
<evidence type="ECO:0000313" key="1">
    <source>
        <dbReference type="EMBL" id="KAG0455512.1"/>
    </source>
</evidence>
<dbReference type="EMBL" id="JADCNL010000013">
    <property type="protein sequence ID" value="KAG0455512.1"/>
    <property type="molecule type" value="Genomic_DNA"/>
</dbReference>
<organism evidence="1 2">
    <name type="scientific">Vanilla planifolia</name>
    <name type="common">Vanilla</name>
    <dbReference type="NCBI Taxonomy" id="51239"/>
    <lineage>
        <taxon>Eukaryota</taxon>
        <taxon>Viridiplantae</taxon>
        <taxon>Streptophyta</taxon>
        <taxon>Embryophyta</taxon>
        <taxon>Tracheophyta</taxon>
        <taxon>Spermatophyta</taxon>
        <taxon>Magnoliopsida</taxon>
        <taxon>Liliopsida</taxon>
        <taxon>Asparagales</taxon>
        <taxon>Orchidaceae</taxon>
        <taxon>Vanilloideae</taxon>
        <taxon>Vanilleae</taxon>
        <taxon>Vanilla</taxon>
    </lineage>
</organism>
<accession>A0A835UBI1</accession>
<dbReference type="GO" id="GO:0000175">
    <property type="term" value="F:3'-5'-RNA exonuclease activity"/>
    <property type="evidence" value="ECO:0007669"/>
    <property type="project" value="TreeGrafter"/>
</dbReference>
<evidence type="ECO:0000313" key="2">
    <source>
        <dbReference type="Proteomes" id="UP000636800"/>
    </source>
</evidence>
<dbReference type="Gene3D" id="3.60.10.10">
    <property type="entry name" value="Endonuclease/exonuclease/phosphatase"/>
    <property type="match status" value="1"/>
</dbReference>
<dbReference type="Proteomes" id="UP000636800">
    <property type="component" value="Chromosome 13"/>
</dbReference>
<dbReference type="SUPFAM" id="SSF56219">
    <property type="entry name" value="DNase I-like"/>
    <property type="match status" value="1"/>
</dbReference>